<feature type="domain" description="Cytochrome C Planctomycete-type" evidence="2">
    <location>
        <begin position="52"/>
        <end position="110"/>
    </location>
</feature>
<evidence type="ECO:0000256" key="1">
    <source>
        <dbReference type="SAM" id="SignalP"/>
    </source>
</evidence>
<dbReference type="InterPro" id="IPR036909">
    <property type="entry name" value="Cyt_c-like_dom_sf"/>
</dbReference>
<evidence type="ECO:0000313" key="3">
    <source>
        <dbReference type="EMBL" id="RDE22710.1"/>
    </source>
</evidence>
<protein>
    <recommendedName>
        <fullName evidence="2">Cytochrome C Planctomycete-type domain-containing protein</fullName>
    </recommendedName>
</protein>
<dbReference type="AlphaFoldDB" id="A0A369WKW7"/>
<dbReference type="SUPFAM" id="SSF46626">
    <property type="entry name" value="Cytochrome c"/>
    <property type="match status" value="1"/>
</dbReference>
<accession>A0A369WKW7</accession>
<keyword evidence="1" id="KW-0732">Signal</keyword>
<gene>
    <name evidence="3" type="ORF">DV711_09020</name>
</gene>
<dbReference type="Gene3D" id="1.10.760.10">
    <property type="entry name" value="Cytochrome c-like domain"/>
    <property type="match status" value="1"/>
</dbReference>
<feature type="chain" id="PRO_5016612256" description="Cytochrome C Planctomycete-type domain-containing protein" evidence="1">
    <location>
        <begin position="34"/>
        <end position="131"/>
    </location>
</feature>
<dbReference type="GO" id="GO:0020037">
    <property type="term" value="F:heme binding"/>
    <property type="evidence" value="ECO:0007669"/>
    <property type="project" value="InterPro"/>
</dbReference>
<dbReference type="Proteomes" id="UP000253769">
    <property type="component" value="Unassembled WGS sequence"/>
</dbReference>
<dbReference type="GO" id="GO:0009055">
    <property type="term" value="F:electron transfer activity"/>
    <property type="evidence" value="ECO:0007669"/>
    <property type="project" value="InterPro"/>
</dbReference>
<dbReference type="PANTHER" id="PTHR35889">
    <property type="entry name" value="CYCLOINULO-OLIGOSACCHARIDE FRUCTANOTRANSFERASE-RELATED"/>
    <property type="match status" value="1"/>
</dbReference>
<name>A0A369WKW7_9GAMM</name>
<dbReference type="OrthoDB" id="9809746at2"/>
<evidence type="ECO:0000313" key="4">
    <source>
        <dbReference type="Proteomes" id="UP000253769"/>
    </source>
</evidence>
<organism evidence="3 4">
    <name type="scientific">Motiliproteus coralliicola</name>
    <dbReference type="NCBI Taxonomy" id="2283196"/>
    <lineage>
        <taxon>Bacteria</taxon>
        <taxon>Pseudomonadati</taxon>
        <taxon>Pseudomonadota</taxon>
        <taxon>Gammaproteobacteria</taxon>
        <taxon>Oceanospirillales</taxon>
        <taxon>Oceanospirillaceae</taxon>
        <taxon>Motiliproteus</taxon>
    </lineage>
</organism>
<proteinExistence type="predicted"/>
<evidence type="ECO:0000259" key="2">
    <source>
        <dbReference type="Pfam" id="PF07635"/>
    </source>
</evidence>
<dbReference type="EMBL" id="QQOH01000002">
    <property type="protein sequence ID" value="RDE22710.1"/>
    <property type="molecule type" value="Genomic_DNA"/>
</dbReference>
<feature type="signal peptide" evidence="1">
    <location>
        <begin position="1"/>
        <end position="33"/>
    </location>
</feature>
<keyword evidence="4" id="KW-1185">Reference proteome</keyword>
<dbReference type="Pfam" id="PF07635">
    <property type="entry name" value="PSCyt1"/>
    <property type="match status" value="1"/>
</dbReference>
<reference evidence="3 4" key="1">
    <citation type="submission" date="2018-07" db="EMBL/GenBank/DDBJ databases">
        <title>Motiliproteus coralliicola sp. nov., a bacterium isolated from Coral.</title>
        <authorList>
            <person name="Wang G."/>
        </authorList>
    </citation>
    <scope>NUCLEOTIDE SEQUENCE [LARGE SCALE GENOMIC DNA]</scope>
    <source>
        <strain evidence="3 4">C34</strain>
    </source>
</reference>
<dbReference type="InterPro" id="IPR011429">
    <property type="entry name" value="Cyt_c_Planctomycete-type"/>
</dbReference>
<sequence>MTRLNLKHAVARKVLLNALVCAAALMAPVTALADDKSVTYQDQIKPIFDQHCVECHEGWFPKGGLRMDSLENLREGGKNGPSYFAGKPDKGRLINMIKQVPGRFSQMPPGEKSLTEAQYQLIRRWIEQGAR</sequence>
<comment type="caution">
    <text evidence="3">The sequence shown here is derived from an EMBL/GenBank/DDBJ whole genome shotgun (WGS) entry which is preliminary data.</text>
</comment>
<dbReference type="PANTHER" id="PTHR35889:SF3">
    <property type="entry name" value="F-BOX DOMAIN-CONTAINING PROTEIN"/>
    <property type="match status" value="1"/>
</dbReference>